<dbReference type="PANTHER" id="PTHR20883:SF48">
    <property type="entry name" value="ECTOINE DIOXYGENASE"/>
    <property type="match status" value="1"/>
</dbReference>
<gene>
    <name evidence="1" type="ORF">METZ01_LOCUS50979</name>
</gene>
<accession>A0A381S1X3</accession>
<evidence type="ECO:0000313" key="1">
    <source>
        <dbReference type="EMBL" id="SUZ98125.1"/>
    </source>
</evidence>
<proteinExistence type="predicted"/>
<dbReference type="InterPro" id="IPR008775">
    <property type="entry name" value="Phytyl_CoA_dOase-like"/>
</dbReference>
<name>A0A381S1X3_9ZZZZ</name>
<organism evidence="1">
    <name type="scientific">marine metagenome</name>
    <dbReference type="NCBI Taxonomy" id="408172"/>
    <lineage>
        <taxon>unclassified sequences</taxon>
        <taxon>metagenomes</taxon>
        <taxon>ecological metagenomes</taxon>
    </lineage>
</organism>
<reference evidence="1" key="1">
    <citation type="submission" date="2018-05" db="EMBL/GenBank/DDBJ databases">
        <authorList>
            <person name="Lanie J.A."/>
            <person name="Ng W.-L."/>
            <person name="Kazmierczak K.M."/>
            <person name="Andrzejewski T.M."/>
            <person name="Davidsen T.M."/>
            <person name="Wayne K.J."/>
            <person name="Tettelin H."/>
            <person name="Glass J.I."/>
            <person name="Rusch D."/>
            <person name="Podicherti R."/>
            <person name="Tsui H.-C.T."/>
            <person name="Winkler M.E."/>
        </authorList>
    </citation>
    <scope>NUCLEOTIDE SEQUENCE</scope>
</reference>
<protein>
    <recommendedName>
        <fullName evidence="2">Phytanoyl-CoA dioxygenase</fullName>
    </recommendedName>
</protein>
<dbReference type="AlphaFoldDB" id="A0A381S1X3"/>
<dbReference type="PANTHER" id="PTHR20883">
    <property type="entry name" value="PHYTANOYL-COA DIOXYGENASE DOMAIN CONTAINING 1"/>
    <property type="match status" value="1"/>
</dbReference>
<sequence length="275" mass="31664">VRPLGTRFRLGNAITDEQRAFLEVYGYLHFEGVATKDEVSTICSARDRVERDWLAENRRDVNGIPLFFGRGEHGGTCVQRMPFSSVFSETIHSFVRDERFEPIRLLVGDDARVGDEEKDGVVFNKFVNVKGSVYGRLGWHTDGLRDLFYLRMPQQMLNVGLHFDHITREDGGLRLIPGTHEQGFLSMCFRFPYFVWHRESRHEICVETKPGDLTVHDGRLWHRVARSAKTGSASIRRSMYVPYLTGPYEPKGKGSKVPLYHHLGRLMRSFVFKGD</sequence>
<dbReference type="EMBL" id="UINC01002575">
    <property type="protein sequence ID" value="SUZ98125.1"/>
    <property type="molecule type" value="Genomic_DNA"/>
</dbReference>
<dbReference type="Gene3D" id="2.60.120.620">
    <property type="entry name" value="q2cbj1_9rhob like domain"/>
    <property type="match status" value="1"/>
</dbReference>
<feature type="non-terminal residue" evidence="1">
    <location>
        <position position="1"/>
    </location>
</feature>
<dbReference type="GO" id="GO:0016491">
    <property type="term" value="F:oxidoreductase activity"/>
    <property type="evidence" value="ECO:0007669"/>
    <property type="project" value="UniProtKB-ARBA"/>
</dbReference>
<dbReference type="GO" id="GO:0046872">
    <property type="term" value="F:metal ion binding"/>
    <property type="evidence" value="ECO:0007669"/>
    <property type="project" value="UniProtKB-ARBA"/>
</dbReference>
<dbReference type="Pfam" id="PF05721">
    <property type="entry name" value="PhyH"/>
    <property type="match status" value="1"/>
</dbReference>
<dbReference type="SUPFAM" id="SSF51197">
    <property type="entry name" value="Clavaminate synthase-like"/>
    <property type="match status" value="1"/>
</dbReference>
<evidence type="ECO:0008006" key="2">
    <source>
        <dbReference type="Google" id="ProtNLM"/>
    </source>
</evidence>